<keyword evidence="3" id="KW-0677">Repeat</keyword>
<dbReference type="GO" id="GO:0005730">
    <property type="term" value="C:nucleolus"/>
    <property type="evidence" value="ECO:0007669"/>
    <property type="project" value="TreeGrafter"/>
</dbReference>
<organism evidence="11 12">
    <name type="scientific">Globodera rostochiensis</name>
    <name type="common">Golden nematode worm</name>
    <name type="synonym">Heterodera rostochiensis</name>
    <dbReference type="NCBI Taxonomy" id="31243"/>
    <lineage>
        <taxon>Eukaryota</taxon>
        <taxon>Metazoa</taxon>
        <taxon>Ecdysozoa</taxon>
        <taxon>Nematoda</taxon>
        <taxon>Chromadorea</taxon>
        <taxon>Rhabditida</taxon>
        <taxon>Tylenchina</taxon>
        <taxon>Tylenchomorpha</taxon>
        <taxon>Tylenchoidea</taxon>
        <taxon>Heteroderidae</taxon>
        <taxon>Heteroderinae</taxon>
        <taxon>Globodera</taxon>
    </lineage>
</organism>
<evidence type="ECO:0000256" key="6">
    <source>
        <dbReference type="ARBA" id="ARBA00023054"/>
    </source>
</evidence>
<dbReference type="Pfam" id="PF08790">
    <property type="entry name" value="zf-LYAR"/>
    <property type="match status" value="1"/>
</dbReference>
<evidence type="ECO:0000256" key="3">
    <source>
        <dbReference type="ARBA" id="ARBA00022737"/>
    </source>
</evidence>
<keyword evidence="6" id="KW-0175">Coiled coil</keyword>
<keyword evidence="7" id="KW-0539">Nucleus</keyword>
<evidence type="ECO:0000256" key="8">
    <source>
        <dbReference type="PROSITE-ProRule" id="PRU01145"/>
    </source>
</evidence>
<evidence type="ECO:0000313" key="12">
    <source>
        <dbReference type="WBParaSite" id="Gr19_v10_g7022.t1"/>
    </source>
</evidence>
<proteinExistence type="predicted"/>
<dbReference type="Gene3D" id="3.30.1490.490">
    <property type="match status" value="1"/>
</dbReference>
<dbReference type="FunFam" id="3.30.1490.490:FF:000001">
    <property type="entry name" value="cell growth-regulating nucleolar protein-like"/>
    <property type="match status" value="1"/>
</dbReference>
<dbReference type="GO" id="GO:0000122">
    <property type="term" value="P:negative regulation of transcription by RNA polymerase II"/>
    <property type="evidence" value="ECO:0007669"/>
    <property type="project" value="TreeGrafter"/>
</dbReference>
<evidence type="ECO:0000313" key="11">
    <source>
        <dbReference type="Proteomes" id="UP000887572"/>
    </source>
</evidence>
<dbReference type="PANTHER" id="PTHR13100:SF10">
    <property type="entry name" value="CELL GROWTH-REGULATING NUCLEOLAR PROTEIN"/>
    <property type="match status" value="1"/>
</dbReference>
<sequence length="199" mass="23148">MVFFICDECGETMKKKQVLQHNHRCHTARYSCMDCQTVFDRDSYQTHVKCITEDQKYGGVNHVPKVNKGELKQDAWVAQVRAAIRRVTDPRLKILLREVQKRDNIPRKEGKFINFLQNSLRIRNRALCVEAWQAIKTEAEKRTTTTTTTTTTAAEAPPRDDKDVPTEDNTEQRANSETDREQQIPEKREGGHIKFDEEE</sequence>
<dbReference type="Gene3D" id="1.10.10.2100">
    <property type="match status" value="1"/>
</dbReference>
<dbReference type="SUPFAM" id="SSF57667">
    <property type="entry name" value="beta-beta-alpha zinc fingers"/>
    <property type="match status" value="2"/>
</dbReference>
<evidence type="ECO:0000259" key="10">
    <source>
        <dbReference type="PROSITE" id="PS50157"/>
    </source>
</evidence>
<accession>A0A914I6B4</accession>
<dbReference type="GO" id="GO:0003677">
    <property type="term" value="F:DNA binding"/>
    <property type="evidence" value="ECO:0007669"/>
    <property type="project" value="InterPro"/>
</dbReference>
<dbReference type="InterPro" id="IPR039999">
    <property type="entry name" value="LYAR"/>
</dbReference>
<dbReference type="Proteomes" id="UP000887572">
    <property type="component" value="Unplaced"/>
</dbReference>
<dbReference type="InterPro" id="IPR036236">
    <property type="entry name" value="Znf_C2H2_sf"/>
</dbReference>
<evidence type="ECO:0000256" key="9">
    <source>
        <dbReference type="SAM" id="MobiDB-lite"/>
    </source>
</evidence>
<dbReference type="InterPro" id="IPR014898">
    <property type="entry name" value="Znf_C2H2_LYAR"/>
</dbReference>
<evidence type="ECO:0000256" key="2">
    <source>
        <dbReference type="ARBA" id="ARBA00022723"/>
    </source>
</evidence>
<reference evidence="12" key="1">
    <citation type="submission" date="2022-11" db="UniProtKB">
        <authorList>
            <consortium name="WormBaseParasite"/>
        </authorList>
    </citation>
    <scope>IDENTIFICATION</scope>
</reference>
<dbReference type="GO" id="GO:0008270">
    <property type="term" value="F:zinc ion binding"/>
    <property type="evidence" value="ECO:0007669"/>
    <property type="project" value="UniProtKB-KW"/>
</dbReference>
<dbReference type="PROSITE" id="PS51804">
    <property type="entry name" value="ZF_C2HC_LYAR"/>
    <property type="match status" value="2"/>
</dbReference>
<evidence type="ECO:0000256" key="5">
    <source>
        <dbReference type="ARBA" id="ARBA00022833"/>
    </source>
</evidence>
<feature type="region of interest" description="Disordered" evidence="9">
    <location>
        <begin position="141"/>
        <end position="199"/>
    </location>
</feature>
<keyword evidence="2" id="KW-0479">Metal-binding</keyword>
<name>A0A914I6B4_GLORO</name>
<dbReference type="PANTHER" id="PTHR13100">
    <property type="entry name" value="CELL GROWTH-REGULATING NUCLEOLAR PROTEIN LYAR"/>
    <property type="match status" value="1"/>
</dbReference>
<dbReference type="AlphaFoldDB" id="A0A914I6B4"/>
<dbReference type="InterPro" id="IPR013087">
    <property type="entry name" value="Znf_C2H2_type"/>
</dbReference>
<feature type="compositionally biased region" description="Basic and acidic residues" evidence="9">
    <location>
        <begin position="157"/>
        <end position="199"/>
    </location>
</feature>
<feature type="domain" description="C2H2-type" evidence="10">
    <location>
        <begin position="4"/>
        <end position="31"/>
    </location>
</feature>
<dbReference type="PROSITE" id="PS50157">
    <property type="entry name" value="ZINC_FINGER_C2H2_2"/>
    <property type="match status" value="1"/>
</dbReference>
<keyword evidence="11" id="KW-1185">Reference proteome</keyword>
<dbReference type="GO" id="GO:0006364">
    <property type="term" value="P:rRNA processing"/>
    <property type="evidence" value="ECO:0007669"/>
    <property type="project" value="TreeGrafter"/>
</dbReference>
<evidence type="ECO:0000256" key="4">
    <source>
        <dbReference type="ARBA" id="ARBA00022771"/>
    </source>
</evidence>
<protein>
    <submittedName>
        <fullName evidence="12">C2H2-type domain-containing protein</fullName>
    </submittedName>
</protein>
<evidence type="ECO:0000256" key="7">
    <source>
        <dbReference type="ARBA" id="ARBA00023242"/>
    </source>
</evidence>
<dbReference type="FunFam" id="1.10.10.2100:FF:000002">
    <property type="entry name" value="cell growth-regulating nucleolar protein-like"/>
    <property type="match status" value="1"/>
</dbReference>
<keyword evidence="5" id="KW-0862">Zinc</keyword>
<comment type="subcellular location">
    <subcellularLocation>
        <location evidence="1">Nucleus</location>
    </subcellularLocation>
</comment>
<evidence type="ECO:0000256" key="1">
    <source>
        <dbReference type="ARBA" id="ARBA00004123"/>
    </source>
</evidence>
<keyword evidence="4 8" id="KW-0863">Zinc-finger</keyword>
<dbReference type="WBParaSite" id="Gr19_v10_g7022.t1">
    <property type="protein sequence ID" value="Gr19_v10_g7022.t1"/>
    <property type="gene ID" value="Gr19_v10_g7022"/>
</dbReference>